<evidence type="ECO:0000256" key="1">
    <source>
        <dbReference type="ARBA" id="ARBA00023015"/>
    </source>
</evidence>
<dbReference type="InterPro" id="IPR028082">
    <property type="entry name" value="Peripla_BP_I"/>
</dbReference>
<dbReference type="AlphaFoldDB" id="A0A1J5REB6"/>
<dbReference type="SMART" id="SM00354">
    <property type="entry name" value="HTH_LACI"/>
    <property type="match status" value="1"/>
</dbReference>
<dbReference type="Gene3D" id="3.40.50.2300">
    <property type="match status" value="2"/>
</dbReference>
<dbReference type="PANTHER" id="PTHR30146">
    <property type="entry name" value="LACI-RELATED TRANSCRIPTIONAL REPRESSOR"/>
    <property type="match status" value="1"/>
</dbReference>
<proteinExistence type="predicted"/>
<dbReference type="GO" id="GO:0003700">
    <property type="term" value="F:DNA-binding transcription factor activity"/>
    <property type="evidence" value="ECO:0007669"/>
    <property type="project" value="TreeGrafter"/>
</dbReference>
<dbReference type="SUPFAM" id="SSF53822">
    <property type="entry name" value="Periplasmic binding protein-like I"/>
    <property type="match status" value="1"/>
</dbReference>
<keyword evidence="1" id="KW-0805">Transcription regulation</keyword>
<dbReference type="InterPro" id="IPR046335">
    <property type="entry name" value="LacI/GalR-like_sensor"/>
</dbReference>
<dbReference type="PANTHER" id="PTHR30146:SF153">
    <property type="entry name" value="LACTOSE OPERON REPRESSOR"/>
    <property type="match status" value="1"/>
</dbReference>
<dbReference type="PROSITE" id="PS50932">
    <property type="entry name" value="HTH_LACI_2"/>
    <property type="match status" value="1"/>
</dbReference>
<sequence length="354" mass="37206">MVGDRSGAASVADVTSAKARPVPSMADVAELAGVSSQTVSRVSTGADHVKPETRARVLVAMKALGYSPNGAARALRYGNFGAIGVIAHRLARTGESRTVEAVVEAARLHGYTVSLVDVRSPSSDDVTAAAARLSHQAIDGLVIIRAETETPAALALPPHLPVVVSDSRLFGHLPAVGADQTDGARRAVQYLLSLGHTTVHHLAGPEDSSPAQMRAEAWETTLRDAGRPVPPPYRGDWSAESGYQQGRTIAENATVTAVFCANDEMAAGLCRALHEAGRRIPQDVSIVGFDNIPLADFLWPPLTTVAQDFASIGNRLVELLVEQIQDGAELADSRTIIPVELVVRASAGPPPVRP</sequence>
<dbReference type="Gene3D" id="1.10.260.40">
    <property type="entry name" value="lambda repressor-like DNA-binding domains"/>
    <property type="match status" value="1"/>
</dbReference>
<dbReference type="InterPro" id="IPR010982">
    <property type="entry name" value="Lambda_DNA-bd_dom_sf"/>
</dbReference>
<name>A0A1J5REB6_9ZZZZ</name>
<evidence type="ECO:0000256" key="2">
    <source>
        <dbReference type="ARBA" id="ARBA00023125"/>
    </source>
</evidence>
<keyword evidence="2" id="KW-0238">DNA-binding</keyword>
<dbReference type="InterPro" id="IPR000843">
    <property type="entry name" value="HTH_LacI"/>
</dbReference>
<feature type="domain" description="HTH lacI-type" evidence="4">
    <location>
        <begin position="23"/>
        <end position="77"/>
    </location>
</feature>
<dbReference type="Pfam" id="PF00356">
    <property type="entry name" value="LacI"/>
    <property type="match status" value="1"/>
</dbReference>
<accession>A0A1J5REB6</accession>
<dbReference type="EMBL" id="MLJW01000291">
    <property type="protein sequence ID" value="OIQ90460.1"/>
    <property type="molecule type" value="Genomic_DNA"/>
</dbReference>
<organism evidence="5">
    <name type="scientific">mine drainage metagenome</name>
    <dbReference type="NCBI Taxonomy" id="410659"/>
    <lineage>
        <taxon>unclassified sequences</taxon>
        <taxon>metagenomes</taxon>
        <taxon>ecological metagenomes</taxon>
    </lineage>
</organism>
<dbReference type="SUPFAM" id="SSF47413">
    <property type="entry name" value="lambda repressor-like DNA-binding domains"/>
    <property type="match status" value="1"/>
</dbReference>
<gene>
    <name evidence="5" type="primary">lacI_1</name>
    <name evidence="5" type="ORF">GALL_276470</name>
</gene>
<comment type="caution">
    <text evidence="5">The sequence shown here is derived from an EMBL/GenBank/DDBJ whole genome shotgun (WGS) entry which is preliminary data.</text>
</comment>
<evidence type="ECO:0000313" key="5">
    <source>
        <dbReference type="EMBL" id="OIQ90460.1"/>
    </source>
</evidence>
<evidence type="ECO:0000256" key="3">
    <source>
        <dbReference type="ARBA" id="ARBA00023163"/>
    </source>
</evidence>
<dbReference type="Pfam" id="PF13377">
    <property type="entry name" value="Peripla_BP_3"/>
    <property type="match status" value="1"/>
</dbReference>
<dbReference type="GO" id="GO:0000976">
    <property type="term" value="F:transcription cis-regulatory region binding"/>
    <property type="evidence" value="ECO:0007669"/>
    <property type="project" value="TreeGrafter"/>
</dbReference>
<evidence type="ECO:0000259" key="4">
    <source>
        <dbReference type="PROSITE" id="PS50932"/>
    </source>
</evidence>
<keyword evidence="3" id="KW-0804">Transcription</keyword>
<dbReference type="CDD" id="cd01574">
    <property type="entry name" value="PBP1_LacI"/>
    <property type="match status" value="1"/>
</dbReference>
<protein>
    <submittedName>
        <fullName evidence="5">Lactose operon repressor</fullName>
    </submittedName>
</protein>
<dbReference type="CDD" id="cd01392">
    <property type="entry name" value="HTH_LacI"/>
    <property type="match status" value="1"/>
</dbReference>
<reference evidence="5" key="1">
    <citation type="submission" date="2016-10" db="EMBL/GenBank/DDBJ databases">
        <title>Sequence of Gallionella enrichment culture.</title>
        <authorList>
            <person name="Poehlein A."/>
            <person name="Muehling M."/>
            <person name="Daniel R."/>
        </authorList>
    </citation>
    <scope>NUCLEOTIDE SEQUENCE</scope>
</reference>